<evidence type="ECO:0000256" key="1">
    <source>
        <dbReference type="SAM" id="SignalP"/>
    </source>
</evidence>
<organism evidence="2 3">
    <name type="scientific">Cimex lectularius</name>
    <name type="common">Bed bug</name>
    <name type="synonym">Acanthia lectularia</name>
    <dbReference type="NCBI Taxonomy" id="79782"/>
    <lineage>
        <taxon>Eukaryota</taxon>
        <taxon>Metazoa</taxon>
        <taxon>Ecdysozoa</taxon>
        <taxon>Arthropoda</taxon>
        <taxon>Hexapoda</taxon>
        <taxon>Insecta</taxon>
        <taxon>Pterygota</taxon>
        <taxon>Neoptera</taxon>
        <taxon>Paraneoptera</taxon>
        <taxon>Hemiptera</taxon>
        <taxon>Heteroptera</taxon>
        <taxon>Panheteroptera</taxon>
        <taxon>Cimicomorpha</taxon>
        <taxon>Cimicidae</taxon>
        <taxon>Cimex</taxon>
    </lineage>
</organism>
<dbReference type="RefSeq" id="XP_014250046.1">
    <property type="nucleotide sequence ID" value="XM_014394560.2"/>
</dbReference>
<dbReference type="AlphaFoldDB" id="A0A8I6RR39"/>
<protein>
    <submittedName>
        <fullName evidence="2">Uncharacterized protein</fullName>
    </submittedName>
</protein>
<dbReference type="EnsemblMetazoa" id="XM_014394560.2">
    <property type="protein sequence ID" value="XP_014250046.1"/>
    <property type="gene ID" value="LOC106666985"/>
</dbReference>
<accession>A0A8I6RR39</accession>
<feature type="chain" id="PRO_5035231288" evidence="1">
    <location>
        <begin position="18"/>
        <end position="140"/>
    </location>
</feature>
<feature type="signal peptide" evidence="1">
    <location>
        <begin position="1"/>
        <end position="17"/>
    </location>
</feature>
<dbReference type="Proteomes" id="UP000494040">
    <property type="component" value="Unassembled WGS sequence"/>
</dbReference>
<sequence>MFSIAIIGFGVLWNALGTPLFQVPVIVEQVSPVADTTSKLLVVPQIIEIFDNSIDEVPNNSNANGQSTQLVYMKSAFGPNTYSVVPVPRLKFFSGKRPSFFWSGPSSMKSRTPVVNETAKPVVAPVARPLPIGKKSNSTS</sequence>
<dbReference type="GeneID" id="106666985"/>
<evidence type="ECO:0000313" key="2">
    <source>
        <dbReference type="EnsemblMetazoa" id="XP_014250046.1"/>
    </source>
</evidence>
<name>A0A8I6RR39_CIMLE</name>
<reference evidence="2" key="1">
    <citation type="submission" date="2022-01" db="UniProtKB">
        <authorList>
            <consortium name="EnsemblMetazoa"/>
        </authorList>
    </citation>
    <scope>IDENTIFICATION</scope>
</reference>
<proteinExistence type="predicted"/>
<dbReference type="OrthoDB" id="10630606at2759"/>
<keyword evidence="1" id="KW-0732">Signal</keyword>
<evidence type="ECO:0000313" key="3">
    <source>
        <dbReference type="Proteomes" id="UP000494040"/>
    </source>
</evidence>
<keyword evidence="3" id="KW-1185">Reference proteome</keyword>
<dbReference type="KEGG" id="clec:106666985"/>